<keyword evidence="4" id="KW-0732">Signal</keyword>
<feature type="chain" id="PRO_5024516965" description="Xyloglucan endotransglucosylase/hydrolase" evidence="4">
    <location>
        <begin position="29"/>
        <end position="208"/>
    </location>
</feature>
<dbReference type="GO" id="GO:0004553">
    <property type="term" value="F:hydrolase activity, hydrolyzing O-glycosyl compounds"/>
    <property type="evidence" value="ECO:0007669"/>
    <property type="project" value="InterPro"/>
</dbReference>
<evidence type="ECO:0000256" key="4">
    <source>
        <dbReference type="RuleBase" id="RU361120"/>
    </source>
</evidence>
<dbReference type="GO" id="GO:0044042">
    <property type="term" value="P:glucan metabolic process"/>
    <property type="evidence" value="ECO:0007669"/>
    <property type="project" value="InterPro"/>
</dbReference>
<feature type="signal peptide" evidence="4">
    <location>
        <begin position="1"/>
        <end position="28"/>
    </location>
</feature>
<protein>
    <recommendedName>
        <fullName evidence="4">Xyloglucan endotransglucosylase/hydrolase</fullName>
        <ecNumber evidence="4">2.4.1.207</ecNumber>
    </recommendedName>
</protein>
<dbReference type="GO" id="GO:0016762">
    <property type="term" value="F:xyloglucan:xyloglucosyl transferase activity"/>
    <property type="evidence" value="ECO:0007669"/>
    <property type="project" value="UniProtKB-EC"/>
</dbReference>
<keyword evidence="4" id="KW-0134">Cell wall</keyword>
<comment type="function">
    <text evidence="4">Catalyzes xyloglucan endohydrolysis (XEH) and/or endotransglycosylation (XET). Cleaves and religates xyloglucan polymers, an essential constituent of the primary cell wall, and thereby participates in cell wall construction of growing tissues.</text>
</comment>
<sequence length="208" mass="23718">MSPSTSIPRLAFSLALVSSSFLISFSSAGGFTDNIRISWGDGRGKIFDSGKQLSLSLDQYSGSGFESTHDFLVDNIPIRDFKNHESRGVFFPKKQPMRLYSSLWNADDWATQGGLVKTDWAQAPFTAYYRNFNANACVWNGRSSSCSSADKPMGSTPSSSTKGDWYRHELDSYSYRRMRWVQRKYMVYNYCADIKRSPRGRPRECRLR</sequence>
<dbReference type="AlphaFoldDB" id="A0A5P1EUB8"/>
<dbReference type="PROSITE" id="PS51762">
    <property type="entry name" value="GH16_2"/>
    <property type="match status" value="1"/>
</dbReference>
<gene>
    <name evidence="6" type="ORF">A4U43_C05F24380</name>
</gene>
<dbReference type="InterPro" id="IPR010713">
    <property type="entry name" value="XET_C"/>
</dbReference>
<keyword evidence="4" id="KW-0052">Apoplast</keyword>
<organism evidence="6 7">
    <name type="scientific">Asparagus officinalis</name>
    <name type="common">Garden asparagus</name>
    <dbReference type="NCBI Taxonomy" id="4686"/>
    <lineage>
        <taxon>Eukaryota</taxon>
        <taxon>Viridiplantae</taxon>
        <taxon>Streptophyta</taxon>
        <taxon>Embryophyta</taxon>
        <taxon>Tracheophyta</taxon>
        <taxon>Spermatophyta</taxon>
        <taxon>Magnoliopsida</taxon>
        <taxon>Liliopsida</taxon>
        <taxon>Asparagales</taxon>
        <taxon>Asparagaceae</taxon>
        <taxon>Asparagoideae</taxon>
        <taxon>Asparagus</taxon>
    </lineage>
</organism>
<dbReference type="Pfam" id="PF06955">
    <property type="entry name" value="XET_C"/>
    <property type="match status" value="1"/>
</dbReference>
<evidence type="ECO:0000313" key="7">
    <source>
        <dbReference type="Proteomes" id="UP000243459"/>
    </source>
</evidence>
<comment type="PTM">
    <text evidence="4">Contains at least one intrachain disulfide bond essential for its enzymatic activity.</text>
</comment>
<dbReference type="GO" id="GO:0071555">
    <property type="term" value="P:cell wall organization"/>
    <property type="evidence" value="ECO:0007669"/>
    <property type="project" value="UniProtKB-KW"/>
</dbReference>
<dbReference type="Pfam" id="PF00722">
    <property type="entry name" value="Glyco_hydro_16"/>
    <property type="match status" value="1"/>
</dbReference>
<comment type="subcellular location">
    <subcellularLocation>
        <location evidence="4">Secreted</location>
        <location evidence="4">Cell wall</location>
    </subcellularLocation>
    <subcellularLocation>
        <location evidence="4">Secreted</location>
        <location evidence="4">Extracellular space</location>
        <location evidence="4">Apoplast</location>
    </subcellularLocation>
</comment>
<dbReference type="InterPro" id="IPR000757">
    <property type="entry name" value="Beta-glucanase-like"/>
</dbReference>
<evidence type="ECO:0000256" key="3">
    <source>
        <dbReference type="ARBA" id="ARBA00023295"/>
    </source>
</evidence>
<dbReference type="EMBL" id="CM007385">
    <property type="protein sequence ID" value="ONK69572.1"/>
    <property type="molecule type" value="Genomic_DNA"/>
</dbReference>
<evidence type="ECO:0000313" key="6">
    <source>
        <dbReference type="EMBL" id="ONK69572.1"/>
    </source>
</evidence>
<dbReference type="OMA" id="FESTHDF"/>
<dbReference type="EC" id="2.4.1.207" evidence="4"/>
<dbReference type="InterPro" id="IPR044791">
    <property type="entry name" value="Beta-glucanase/XTH"/>
</dbReference>
<keyword evidence="7" id="KW-1185">Reference proteome</keyword>
<reference evidence="7" key="1">
    <citation type="journal article" date="2017" name="Nat. Commun.">
        <title>The asparagus genome sheds light on the origin and evolution of a young Y chromosome.</title>
        <authorList>
            <person name="Harkess A."/>
            <person name="Zhou J."/>
            <person name="Xu C."/>
            <person name="Bowers J.E."/>
            <person name="Van der Hulst R."/>
            <person name="Ayyampalayam S."/>
            <person name="Mercati F."/>
            <person name="Riccardi P."/>
            <person name="McKain M.R."/>
            <person name="Kakrana A."/>
            <person name="Tang H."/>
            <person name="Ray J."/>
            <person name="Groenendijk J."/>
            <person name="Arikit S."/>
            <person name="Mathioni S.M."/>
            <person name="Nakano M."/>
            <person name="Shan H."/>
            <person name="Telgmann-Rauber A."/>
            <person name="Kanno A."/>
            <person name="Yue Z."/>
            <person name="Chen H."/>
            <person name="Li W."/>
            <person name="Chen Y."/>
            <person name="Xu X."/>
            <person name="Zhang Y."/>
            <person name="Luo S."/>
            <person name="Chen H."/>
            <person name="Gao J."/>
            <person name="Mao Z."/>
            <person name="Pires J.C."/>
            <person name="Luo M."/>
            <person name="Kudrna D."/>
            <person name="Wing R.A."/>
            <person name="Meyers B.C."/>
            <person name="Yi K."/>
            <person name="Kong H."/>
            <person name="Lavrijsen P."/>
            <person name="Sunseri F."/>
            <person name="Falavigna A."/>
            <person name="Ye Y."/>
            <person name="Leebens-Mack J.H."/>
            <person name="Chen G."/>
        </authorList>
    </citation>
    <scope>NUCLEOTIDE SEQUENCE [LARGE SCALE GENOMIC DNA]</scope>
    <source>
        <strain evidence="7">cv. DH0086</strain>
    </source>
</reference>
<evidence type="ECO:0000259" key="5">
    <source>
        <dbReference type="PROSITE" id="PS51762"/>
    </source>
</evidence>
<keyword evidence="3 4" id="KW-0326">Glycosidase</keyword>
<name>A0A5P1EUB8_ASPOF</name>
<proteinExistence type="inferred from homology"/>
<dbReference type="Proteomes" id="UP000243459">
    <property type="component" value="Chromosome 5"/>
</dbReference>
<dbReference type="Gene3D" id="2.60.120.200">
    <property type="match status" value="2"/>
</dbReference>
<accession>A0A5P1EUB8</accession>
<keyword evidence="1 4" id="KW-0808">Transferase</keyword>
<keyword evidence="2 4" id="KW-0378">Hydrolase</keyword>
<dbReference type="GO" id="GO:0048046">
    <property type="term" value="C:apoplast"/>
    <property type="evidence" value="ECO:0007669"/>
    <property type="project" value="UniProtKB-SubCell"/>
</dbReference>
<dbReference type="SUPFAM" id="SSF49899">
    <property type="entry name" value="Concanavalin A-like lectins/glucanases"/>
    <property type="match status" value="1"/>
</dbReference>
<evidence type="ECO:0000256" key="2">
    <source>
        <dbReference type="ARBA" id="ARBA00022801"/>
    </source>
</evidence>
<comment type="similarity">
    <text evidence="4">Belongs to the glycosyl hydrolase 16 family.</text>
</comment>
<keyword evidence="4" id="KW-0964">Secreted</keyword>
<dbReference type="Gramene" id="ONK69572">
    <property type="protein sequence ID" value="ONK69572"/>
    <property type="gene ID" value="A4U43_C05F24380"/>
</dbReference>
<keyword evidence="4" id="KW-0961">Cell wall biogenesis/degradation</keyword>
<dbReference type="PANTHER" id="PTHR31062">
    <property type="entry name" value="XYLOGLUCAN ENDOTRANSGLUCOSYLASE/HYDROLASE PROTEIN 8-RELATED"/>
    <property type="match status" value="1"/>
</dbReference>
<evidence type="ECO:0000256" key="1">
    <source>
        <dbReference type="ARBA" id="ARBA00022679"/>
    </source>
</evidence>
<feature type="domain" description="GH16" evidence="5">
    <location>
        <begin position="1"/>
        <end position="129"/>
    </location>
</feature>
<dbReference type="InterPro" id="IPR013320">
    <property type="entry name" value="ConA-like_dom_sf"/>
</dbReference>